<reference evidence="11" key="1">
    <citation type="submission" date="2013-02" db="EMBL/GenBank/DDBJ databases">
        <authorList>
            <person name="Cross G.A.M."/>
            <person name="Kim H.-S."/>
            <person name="Wickstead B."/>
        </authorList>
    </citation>
    <scope>NUCLEOTIDE SEQUENCE</scope>
    <source>
        <strain evidence="11">Lister 427</strain>
    </source>
</reference>
<evidence type="ECO:0000256" key="2">
    <source>
        <dbReference type="ARBA" id="ARBA00004609"/>
    </source>
</evidence>
<evidence type="ECO:0000256" key="3">
    <source>
        <dbReference type="ARBA" id="ARBA00022475"/>
    </source>
</evidence>
<accession>M4T0E5</accession>
<dbReference type="SUPFAM" id="SSF118251">
    <property type="entry name" value="Variant surface glycoprotein MITAT 1.2, VSG 221, C-terminal domain"/>
    <property type="match status" value="1"/>
</dbReference>
<feature type="region of interest" description="Disordered" evidence="8">
    <location>
        <begin position="439"/>
        <end position="461"/>
    </location>
</feature>
<dbReference type="GO" id="GO:0098552">
    <property type="term" value="C:side of membrane"/>
    <property type="evidence" value="ECO:0007669"/>
    <property type="project" value="UniProtKB-KW"/>
</dbReference>
<keyword evidence="6" id="KW-0325">Glycoprotein</keyword>
<evidence type="ECO:0000313" key="11">
    <source>
        <dbReference type="EMBL" id="AGH61151.1"/>
    </source>
</evidence>
<feature type="compositionally biased region" description="Basic and acidic residues" evidence="8">
    <location>
        <begin position="439"/>
        <end position="448"/>
    </location>
</feature>
<dbReference type="GO" id="GO:0005886">
    <property type="term" value="C:plasma membrane"/>
    <property type="evidence" value="ECO:0007669"/>
    <property type="project" value="UniProtKB-SubCell"/>
</dbReference>
<dbReference type="Gene3D" id="4.10.110.20">
    <property type="entry name" value="Variant surface glycoprotein MITAT 1.2, VSG 221, C-terminal domain"/>
    <property type="match status" value="1"/>
</dbReference>
<dbReference type="InterPro" id="IPR027446">
    <property type="entry name" value="VSG_C_dom_sf"/>
</dbReference>
<evidence type="ECO:0000256" key="5">
    <source>
        <dbReference type="ARBA" id="ARBA00023136"/>
    </source>
</evidence>
<reference evidence="11" key="2">
    <citation type="journal article" date="2014" name="Mol. Biochem. Parasitol.">
        <title>Capturing the variant surface glycoprotein repertoire (the VSGnome) of Trypanosoma brucei Lister 427.</title>
        <authorList>
            <person name="Cross G.A."/>
            <person name="Kim H.S."/>
            <person name="Wickstead B."/>
        </authorList>
    </citation>
    <scope>NUCLEOTIDE SEQUENCE</scope>
    <source>
        <strain evidence="11">Lister 427</strain>
    </source>
</reference>
<dbReference type="AlphaFoldDB" id="M4T0E5"/>
<evidence type="ECO:0000256" key="4">
    <source>
        <dbReference type="ARBA" id="ARBA00022622"/>
    </source>
</evidence>
<evidence type="ECO:0000259" key="10">
    <source>
        <dbReference type="Pfam" id="PF00913"/>
    </source>
</evidence>
<dbReference type="Gene3D" id="3.90.150.10">
    <property type="entry name" value="Variant Surface Glycoprotein, subunit A domain 1"/>
    <property type="match status" value="1"/>
</dbReference>
<dbReference type="VEuPathDB" id="TriTrypDB:Tb427_000096000"/>
<dbReference type="EMBL" id="KC613720">
    <property type="protein sequence ID" value="AGH61151.1"/>
    <property type="molecule type" value="Genomic_DNA"/>
</dbReference>
<dbReference type="Pfam" id="PF00913">
    <property type="entry name" value="Trypan_glycop"/>
    <property type="match status" value="1"/>
</dbReference>
<feature type="chain" id="PRO_5004058733" evidence="9">
    <location>
        <begin position="19"/>
        <end position="485"/>
    </location>
</feature>
<evidence type="ECO:0000256" key="7">
    <source>
        <dbReference type="ARBA" id="ARBA00023288"/>
    </source>
</evidence>
<dbReference type="GO" id="GO:0042783">
    <property type="term" value="P:symbiont-mediated evasion of host immune response"/>
    <property type="evidence" value="ECO:0007669"/>
    <property type="project" value="InterPro"/>
</dbReference>
<evidence type="ECO:0000256" key="1">
    <source>
        <dbReference type="ARBA" id="ARBA00002523"/>
    </source>
</evidence>
<sequence length="485" mass="50439">MRAAQLVLLLLAAEGKKAAATHAAFKDTAIKQLCDISKQLAKAPAIGLAKYKVLTAAATAARNAAMLADEAAVAVTRADDSAVFKSVALAASNCEQEAVDNLQNLGPIAAAAALTGGKVAGGISEMAEFLRQISYKTVAATTGYCLGTSSAATTAKTLTDLGCPSFSDVTLDESASYDPAIIAETGFAQLTAGSIKHASGANTKCPLLKGGSDTNTELWRENTPTGIKILAGFVDLTPHNAASNEDATMASLNSGTENGKFSNTAGNAAKTAFNAAQELNEFSTANCGTTSDDVIKHVLTANKAKALLESVLQTQEPYKTGKSANKAADEIIKTAAGNADTKTEEKILEKIKAQTVTRIEGDKTTTKPLTEAASNDDERRTILLNHLQSRQDLSRLVSELATAKAAAQKTAHAPTNDDCKDKKGADCKDGCKVEGTGDNKKCVKDPDYKPPQAEGAKESVTATNTTGNNSFVINKAPFFLALLLF</sequence>
<feature type="domain" description="Trypanosome variant surface glycoprotein A-type N-terminal" evidence="10">
    <location>
        <begin position="6"/>
        <end position="371"/>
    </location>
</feature>
<comment type="subcellular location">
    <subcellularLocation>
        <location evidence="2">Cell membrane</location>
        <topology evidence="2">Lipid-anchor</topology>
        <topology evidence="2">GPI-anchor</topology>
    </subcellularLocation>
</comment>
<dbReference type="VEuPathDB" id="TriTrypDB:Tb1125.11.18510"/>
<keyword evidence="4" id="KW-0336">GPI-anchor</keyword>
<dbReference type="InterPro" id="IPR001812">
    <property type="entry name" value="Trypano_VSG_A_N_dom"/>
</dbReference>
<evidence type="ECO:0000256" key="8">
    <source>
        <dbReference type="SAM" id="MobiDB-lite"/>
    </source>
</evidence>
<keyword evidence="7" id="KW-0449">Lipoprotein</keyword>
<keyword evidence="3" id="KW-1003">Cell membrane</keyword>
<feature type="signal peptide" evidence="9">
    <location>
        <begin position="1"/>
        <end position="18"/>
    </location>
</feature>
<organism evidence="11">
    <name type="scientific">Trypanosoma brucei</name>
    <dbReference type="NCBI Taxonomy" id="5691"/>
    <lineage>
        <taxon>Eukaryota</taxon>
        <taxon>Discoba</taxon>
        <taxon>Euglenozoa</taxon>
        <taxon>Kinetoplastea</taxon>
        <taxon>Metakinetoplastina</taxon>
        <taxon>Trypanosomatida</taxon>
        <taxon>Trypanosomatidae</taxon>
        <taxon>Trypanosoma</taxon>
    </lineage>
</organism>
<dbReference type="VEuPathDB" id="TriTrypDB:Tb11.v5.0896"/>
<name>M4T0E5_9TRYP</name>
<comment type="function">
    <text evidence="1">VSG forms a coat on the surface of the parasite. The trypanosome evades the immune response of the host by expressing a series of antigenically distinct VSGs from an estimated 1000 VSG genes.</text>
</comment>
<protein>
    <submittedName>
        <fullName evidence="11">Variant surface glycoprotein 593</fullName>
    </submittedName>
</protein>
<dbReference type="SUPFAM" id="SSF58087">
    <property type="entry name" value="Variant surface glycoprotein (N-terminal domain)"/>
    <property type="match status" value="1"/>
</dbReference>
<proteinExistence type="predicted"/>
<keyword evidence="9" id="KW-0732">Signal</keyword>
<evidence type="ECO:0000256" key="6">
    <source>
        <dbReference type="ARBA" id="ARBA00023180"/>
    </source>
</evidence>
<keyword evidence="5" id="KW-0472">Membrane</keyword>
<evidence type="ECO:0000256" key="9">
    <source>
        <dbReference type="SAM" id="SignalP"/>
    </source>
</evidence>